<dbReference type="PATRIC" id="fig|1122152.4.peg.727"/>
<dbReference type="GO" id="GO:0005886">
    <property type="term" value="C:plasma membrane"/>
    <property type="evidence" value="ECO:0007669"/>
    <property type="project" value="UniProtKB-SubCell"/>
</dbReference>
<dbReference type="InterPro" id="IPR050487">
    <property type="entry name" value="FtsQ_DivIB"/>
</dbReference>
<comment type="function">
    <text evidence="6">Cell division protein that may be involved in stabilizing or promoting the assembly of the division complex.</text>
</comment>
<evidence type="ECO:0000313" key="9">
    <source>
        <dbReference type="EMBL" id="KRL63472.1"/>
    </source>
</evidence>
<keyword evidence="4 6" id="KW-1133">Transmembrane helix</keyword>
<comment type="caution">
    <text evidence="9">The sequence shown here is derived from an EMBL/GenBank/DDBJ whole genome shotgun (WGS) entry which is preliminary data.</text>
</comment>
<dbReference type="AlphaFoldDB" id="A0A0R1S318"/>
<dbReference type="RefSeq" id="WP_027825454.1">
    <property type="nucleotide sequence ID" value="NZ_AZFB01000003.1"/>
</dbReference>
<dbReference type="eggNOG" id="COG1589">
    <property type="taxonomic scope" value="Bacteria"/>
</dbReference>
<comment type="subcellular location">
    <subcellularLocation>
        <location evidence="6">Cell membrane</location>
        <topology evidence="6">Single-pass type II membrane protein</topology>
    </subcellularLocation>
    <text evidence="6">Localizes to the division septum.</text>
</comment>
<keyword evidence="2 6" id="KW-0132">Cell division</keyword>
<keyword evidence="5 6" id="KW-0131">Cell cycle</keyword>
<evidence type="ECO:0000256" key="5">
    <source>
        <dbReference type="ARBA" id="ARBA00023306"/>
    </source>
</evidence>
<keyword evidence="3 6" id="KW-0812">Transmembrane</keyword>
<dbReference type="InterPro" id="IPR026580">
    <property type="entry name" value="DivIB"/>
</dbReference>
<dbReference type="GO" id="GO:0043093">
    <property type="term" value="P:FtsZ-dependent cytokinesis"/>
    <property type="evidence" value="ECO:0007669"/>
    <property type="project" value="UniProtKB-UniRule"/>
</dbReference>
<dbReference type="InterPro" id="IPR005548">
    <property type="entry name" value="Cell_div_FtsQ/DivIB_C"/>
</dbReference>
<dbReference type="HAMAP" id="MF_00912">
    <property type="entry name" value="DivIB"/>
    <property type="match status" value="1"/>
</dbReference>
<accession>A0A0R1S318</accession>
<proteinExistence type="inferred from homology"/>
<feature type="domain" description="Cell division protein FtsQ/DivIB C-terminal" evidence="7">
    <location>
        <begin position="151"/>
        <end position="263"/>
    </location>
</feature>
<dbReference type="OrthoDB" id="1819027at2"/>
<comment type="similarity">
    <text evidence="6">Belongs to the FtsQ/DivIB family. DivIB subfamily.</text>
</comment>
<evidence type="ECO:0000256" key="2">
    <source>
        <dbReference type="ARBA" id="ARBA00022618"/>
    </source>
</evidence>
<evidence type="ECO:0000259" key="7">
    <source>
        <dbReference type="Pfam" id="PF03799"/>
    </source>
</evidence>
<dbReference type="Proteomes" id="UP000051931">
    <property type="component" value="Unassembled WGS sequence"/>
</dbReference>
<name>A0A0R1S318_9LACO</name>
<evidence type="ECO:0000313" key="10">
    <source>
        <dbReference type="Proteomes" id="UP000051931"/>
    </source>
</evidence>
<evidence type="ECO:0000256" key="6">
    <source>
        <dbReference type="HAMAP-Rule" id="MF_00912"/>
    </source>
</evidence>
<sequence length="284" mass="32203">MTKRKFTKKDPKQELASFLEHRSNNQNQRPTNNKVSASLTKLNGERRRALRRRLGFIIFVSVLSISGLSFFVSPSAQVRKVTVYGANEIEAEKLVNKAGIKPTDQVASYLFGHKEITKKLKRAYPEIKSANVKISQINHLSLIIQEHSVIAYIKTGTSYYKILNTGKLSKQKLSWDEVDHSKPLFIGYNQTVSLQEDLAALRSLPTNLKKQVKMLSGKTKRPSQIVLLMKDGNVIIGNVNTIAEKIKYYPEIKQNLTEKSIIDFEVGAYSRTMTNEEKQTFGIN</sequence>
<feature type="domain" description="POTRA" evidence="8">
    <location>
        <begin position="78"/>
        <end position="147"/>
    </location>
</feature>
<evidence type="ECO:0000256" key="4">
    <source>
        <dbReference type="ARBA" id="ARBA00022989"/>
    </source>
</evidence>
<gene>
    <name evidence="6" type="primary">divIB</name>
    <name evidence="9" type="ORF">FC23_GL000714</name>
</gene>
<dbReference type="EMBL" id="AZFB01000003">
    <property type="protein sequence ID" value="KRL63472.1"/>
    <property type="molecule type" value="Genomic_DNA"/>
</dbReference>
<dbReference type="STRING" id="1122152.GCA_000425905_00150"/>
<dbReference type="GO" id="GO:0032153">
    <property type="term" value="C:cell division site"/>
    <property type="evidence" value="ECO:0007669"/>
    <property type="project" value="UniProtKB-UniRule"/>
</dbReference>
<dbReference type="PANTHER" id="PTHR37820:SF1">
    <property type="entry name" value="CELL DIVISION PROTEIN FTSQ"/>
    <property type="match status" value="1"/>
</dbReference>
<keyword evidence="10" id="KW-1185">Reference proteome</keyword>
<reference evidence="9 10" key="1">
    <citation type="journal article" date="2015" name="Genome Announc.">
        <title>Expanding the biotechnology potential of lactobacilli through comparative genomics of 213 strains and associated genera.</title>
        <authorList>
            <person name="Sun Z."/>
            <person name="Harris H.M."/>
            <person name="McCann A."/>
            <person name="Guo C."/>
            <person name="Argimon S."/>
            <person name="Zhang W."/>
            <person name="Yang X."/>
            <person name="Jeffery I.B."/>
            <person name="Cooney J.C."/>
            <person name="Kagawa T.F."/>
            <person name="Liu W."/>
            <person name="Song Y."/>
            <person name="Salvetti E."/>
            <person name="Wrobel A."/>
            <person name="Rasinkangas P."/>
            <person name="Parkhill J."/>
            <person name="Rea M.C."/>
            <person name="O'Sullivan O."/>
            <person name="Ritari J."/>
            <person name="Douillard F.P."/>
            <person name="Paul Ross R."/>
            <person name="Yang R."/>
            <person name="Briner A.E."/>
            <person name="Felis G.E."/>
            <person name="de Vos W.M."/>
            <person name="Barrangou R."/>
            <person name="Klaenhammer T.R."/>
            <person name="Caufield P.W."/>
            <person name="Cui Y."/>
            <person name="Zhang H."/>
            <person name="O'Toole P.W."/>
        </authorList>
    </citation>
    <scope>NUCLEOTIDE SEQUENCE [LARGE SCALE GENOMIC DNA]</scope>
    <source>
        <strain evidence="9 10">DSM 15354</strain>
    </source>
</reference>
<feature type="transmembrane region" description="Helical" evidence="6">
    <location>
        <begin position="54"/>
        <end position="72"/>
    </location>
</feature>
<evidence type="ECO:0000256" key="3">
    <source>
        <dbReference type="ARBA" id="ARBA00022692"/>
    </source>
</evidence>
<dbReference type="Pfam" id="PF08478">
    <property type="entry name" value="POTRA_1"/>
    <property type="match status" value="1"/>
</dbReference>
<keyword evidence="6" id="KW-0472">Membrane</keyword>
<organism evidence="9 10">
    <name type="scientific">Lactobacillus psittaci DSM 15354</name>
    <dbReference type="NCBI Taxonomy" id="1122152"/>
    <lineage>
        <taxon>Bacteria</taxon>
        <taxon>Bacillati</taxon>
        <taxon>Bacillota</taxon>
        <taxon>Bacilli</taxon>
        <taxon>Lactobacillales</taxon>
        <taxon>Lactobacillaceae</taxon>
        <taxon>Lactobacillus</taxon>
    </lineage>
</organism>
<dbReference type="Pfam" id="PF03799">
    <property type="entry name" value="FtsQ_DivIB_C"/>
    <property type="match status" value="1"/>
</dbReference>
<evidence type="ECO:0000259" key="8">
    <source>
        <dbReference type="Pfam" id="PF08478"/>
    </source>
</evidence>
<dbReference type="PANTHER" id="PTHR37820">
    <property type="entry name" value="CELL DIVISION PROTEIN DIVIB"/>
    <property type="match status" value="1"/>
</dbReference>
<protein>
    <recommendedName>
        <fullName evidence="6">Cell division protein DivIB</fullName>
    </recommendedName>
</protein>
<keyword evidence="1 6" id="KW-1003">Cell membrane</keyword>
<dbReference type="InterPro" id="IPR013685">
    <property type="entry name" value="POTRA_FtsQ_type"/>
</dbReference>
<dbReference type="Gene3D" id="3.40.50.10960">
    <property type="match status" value="1"/>
</dbReference>
<evidence type="ECO:0000256" key="1">
    <source>
        <dbReference type="ARBA" id="ARBA00022475"/>
    </source>
</evidence>